<evidence type="ECO:0000259" key="8">
    <source>
        <dbReference type="PROSITE" id="PS50928"/>
    </source>
</evidence>
<evidence type="ECO:0000256" key="6">
    <source>
        <dbReference type="ARBA" id="ARBA00023136"/>
    </source>
</evidence>
<comment type="subcellular location">
    <subcellularLocation>
        <location evidence="1 7">Cell membrane</location>
        <topology evidence="1 7">Multi-pass membrane protein</topology>
    </subcellularLocation>
</comment>
<dbReference type="Gene3D" id="3.40.190.10">
    <property type="entry name" value="Periplasmic binding protein-like II"/>
    <property type="match status" value="2"/>
</dbReference>
<dbReference type="EMBL" id="BAABVV010000038">
    <property type="protein sequence ID" value="GAA6114851.1"/>
    <property type="molecule type" value="Genomic_DNA"/>
</dbReference>
<dbReference type="PANTHER" id="PTHR30614:SF46">
    <property type="entry name" value="ABC TRANSPORTER MEMBRANE SPANNING PERMEASE-GLUTAMINE TRANSPORT"/>
    <property type="match status" value="1"/>
</dbReference>
<dbReference type="InterPro" id="IPR000515">
    <property type="entry name" value="MetI-like"/>
</dbReference>
<feature type="domain" description="ABC transmembrane type-1" evidence="8">
    <location>
        <begin position="282"/>
        <end position="471"/>
    </location>
</feature>
<evidence type="ECO:0000256" key="4">
    <source>
        <dbReference type="ARBA" id="ARBA00022692"/>
    </source>
</evidence>
<proteinExistence type="inferred from homology"/>
<dbReference type="InterPro" id="IPR035906">
    <property type="entry name" value="MetI-like_sf"/>
</dbReference>
<accession>A0ABP9ZJ73</accession>
<comment type="caution">
    <text evidence="9">The sequence shown here is derived from an EMBL/GenBank/DDBJ whole genome shotgun (WGS) entry which is preliminary data.</text>
</comment>
<keyword evidence="4 7" id="KW-0812">Transmembrane</keyword>
<evidence type="ECO:0000256" key="7">
    <source>
        <dbReference type="RuleBase" id="RU363032"/>
    </source>
</evidence>
<sequence length="480" mass="52705">MKQHSKAFRWLIAFTAGIIVALGLFAAPLKSSAAEKTYQIGTDVTFPPFEYANDNNKYVGIDIDLMKAIAKDQHFKVDIKPIGFNGAIQAVQSGQIDGMIAGMSITPERKGSFDFSTPYYNSGVVMAVAQNSKVKSLSDLRGKNVAVKTGTTGAQYAQSIQKKYGFTISTFDDSSNVYENVLTGNSVACFDDEPVLKYAITQGTKLQVVTKPAEGTPMGFGVKKGHNAELLKKFNTGLANLKKNGQYQKILDKYLNVKKSAEDTHSFWGILKQNKTFLWEGFLQTLWLTIISIVFATIFGVIFGLFGVLPIKFFRGLSSTVIYLFRGMPLLVLALFIYTGIPTLTGTKIPAFVAGVITLMLDEGAYIAAFVKGGIESVDKGQMEAARSLGLPFGKSMRKIILPQGVKLMVPSFINQFIITLKDTSILSVIGILELTQTGKIIIARNLEGFKVWAMVAIIYLVIITLLTWLSNWVKRRAKI</sequence>
<keyword evidence="6 7" id="KW-0472">Membrane</keyword>
<dbReference type="SUPFAM" id="SSF161098">
    <property type="entry name" value="MetI-like"/>
    <property type="match status" value="1"/>
</dbReference>
<keyword evidence="5 7" id="KW-1133">Transmembrane helix</keyword>
<feature type="transmembrane region" description="Helical" evidence="7">
    <location>
        <begin position="321"/>
        <end position="341"/>
    </location>
</feature>
<dbReference type="Pfam" id="PF00497">
    <property type="entry name" value="SBP_bac_3"/>
    <property type="match status" value="1"/>
</dbReference>
<dbReference type="CDD" id="cd06261">
    <property type="entry name" value="TM_PBP2"/>
    <property type="match status" value="1"/>
</dbReference>
<protein>
    <submittedName>
        <fullName evidence="9">Amino acid ABC transporter substrate-binding protein/permease</fullName>
    </submittedName>
</protein>
<reference evidence="9 10" key="1">
    <citation type="submission" date="2024-03" db="EMBL/GenBank/DDBJ databases">
        <title>Inconsistent identification of Apilactobacillus kunkeei-related strains obtained by well-developed overall genome related indices.</title>
        <authorList>
            <person name="Maeno S."/>
            <person name="Endo A."/>
        </authorList>
    </citation>
    <scope>NUCLEOTIDE SEQUENCE [LARGE SCALE GENOMIC DNA]</scope>
    <source>
        <strain evidence="9 10">20H-10</strain>
    </source>
</reference>
<evidence type="ECO:0000313" key="10">
    <source>
        <dbReference type="Proteomes" id="UP001438112"/>
    </source>
</evidence>
<name>A0ABP9ZJ73_9LACO</name>
<keyword evidence="3" id="KW-1003">Cell membrane</keyword>
<dbReference type="Pfam" id="PF00528">
    <property type="entry name" value="BPD_transp_1"/>
    <property type="match status" value="1"/>
</dbReference>
<dbReference type="Gene3D" id="1.10.3720.10">
    <property type="entry name" value="MetI-like"/>
    <property type="match status" value="1"/>
</dbReference>
<dbReference type="SUPFAM" id="SSF53850">
    <property type="entry name" value="Periplasmic binding protein-like II"/>
    <property type="match status" value="1"/>
</dbReference>
<evidence type="ECO:0000256" key="2">
    <source>
        <dbReference type="ARBA" id="ARBA00022448"/>
    </source>
</evidence>
<organism evidence="9 10">
    <name type="scientific">Apilactobacillus apinorum</name>
    <dbReference type="NCBI Taxonomy" id="1218495"/>
    <lineage>
        <taxon>Bacteria</taxon>
        <taxon>Bacillati</taxon>
        <taxon>Bacillota</taxon>
        <taxon>Bacilli</taxon>
        <taxon>Lactobacillales</taxon>
        <taxon>Lactobacillaceae</taxon>
        <taxon>Apilactobacillus</taxon>
    </lineage>
</organism>
<evidence type="ECO:0000313" key="9">
    <source>
        <dbReference type="EMBL" id="GAA6114851.1"/>
    </source>
</evidence>
<dbReference type="PROSITE" id="PS50928">
    <property type="entry name" value="ABC_TM1"/>
    <property type="match status" value="1"/>
</dbReference>
<dbReference type="InterPro" id="IPR001320">
    <property type="entry name" value="Iontro_rcpt_C"/>
</dbReference>
<dbReference type="Proteomes" id="UP001438112">
    <property type="component" value="Unassembled WGS sequence"/>
</dbReference>
<keyword evidence="10" id="KW-1185">Reference proteome</keyword>
<dbReference type="InterPro" id="IPR010065">
    <property type="entry name" value="AA_ABC_transptr_permease_3TM"/>
</dbReference>
<dbReference type="CDD" id="cd13619">
    <property type="entry name" value="PBP2_GlnP"/>
    <property type="match status" value="1"/>
</dbReference>
<comment type="similarity">
    <text evidence="7">Belongs to the binding-protein-dependent transport system permease family.</text>
</comment>
<dbReference type="NCBIfam" id="TIGR01726">
    <property type="entry name" value="HEQRo_perm_3TM"/>
    <property type="match status" value="1"/>
</dbReference>
<evidence type="ECO:0000256" key="3">
    <source>
        <dbReference type="ARBA" id="ARBA00022475"/>
    </source>
</evidence>
<dbReference type="SMART" id="SM00062">
    <property type="entry name" value="PBPb"/>
    <property type="match status" value="1"/>
</dbReference>
<dbReference type="InterPro" id="IPR001638">
    <property type="entry name" value="Solute-binding_3/MltF_N"/>
</dbReference>
<dbReference type="InterPro" id="IPR043429">
    <property type="entry name" value="ArtM/GltK/GlnP/TcyL/YhdX-like"/>
</dbReference>
<dbReference type="PANTHER" id="PTHR30614">
    <property type="entry name" value="MEMBRANE COMPONENT OF AMINO ACID ABC TRANSPORTER"/>
    <property type="match status" value="1"/>
</dbReference>
<feature type="transmembrane region" description="Helical" evidence="7">
    <location>
        <begin position="286"/>
        <end position="309"/>
    </location>
</feature>
<dbReference type="SMART" id="SM00079">
    <property type="entry name" value="PBPe"/>
    <property type="match status" value="1"/>
</dbReference>
<gene>
    <name evidence="9" type="ORF">AP20H10_12140</name>
</gene>
<dbReference type="RefSeq" id="WP_053950591.1">
    <property type="nucleotide sequence ID" value="NZ_BAABVU010000018.1"/>
</dbReference>
<evidence type="ECO:0000256" key="5">
    <source>
        <dbReference type="ARBA" id="ARBA00022989"/>
    </source>
</evidence>
<feature type="transmembrane region" description="Helical" evidence="7">
    <location>
        <begin position="452"/>
        <end position="474"/>
    </location>
</feature>
<evidence type="ECO:0000256" key="1">
    <source>
        <dbReference type="ARBA" id="ARBA00004651"/>
    </source>
</evidence>
<keyword evidence="2 7" id="KW-0813">Transport</keyword>